<name>A0A382B2Z3_9ZZZZ</name>
<protein>
    <submittedName>
        <fullName evidence="2">Uncharacterized protein</fullName>
    </submittedName>
</protein>
<feature type="non-terminal residue" evidence="2">
    <location>
        <position position="1"/>
    </location>
</feature>
<organism evidence="2">
    <name type="scientific">marine metagenome</name>
    <dbReference type="NCBI Taxonomy" id="408172"/>
    <lineage>
        <taxon>unclassified sequences</taxon>
        <taxon>metagenomes</taxon>
        <taxon>ecological metagenomes</taxon>
    </lineage>
</organism>
<sequence>KRLAPQASAFGQAGRHPQTNFHAGFL</sequence>
<accession>A0A382B2Z3</accession>
<dbReference type="EMBL" id="UINC01027947">
    <property type="protein sequence ID" value="SVB08069.1"/>
    <property type="molecule type" value="Genomic_DNA"/>
</dbReference>
<feature type="compositionally biased region" description="Polar residues" evidence="1">
    <location>
        <begin position="17"/>
        <end position="26"/>
    </location>
</feature>
<dbReference type="AlphaFoldDB" id="A0A382B2Z3"/>
<feature type="region of interest" description="Disordered" evidence="1">
    <location>
        <begin position="1"/>
        <end position="26"/>
    </location>
</feature>
<reference evidence="2" key="1">
    <citation type="submission" date="2018-05" db="EMBL/GenBank/DDBJ databases">
        <authorList>
            <person name="Lanie J.A."/>
            <person name="Ng W.-L."/>
            <person name="Kazmierczak K.M."/>
            <person name="Andrzejewski T.M."/>
            <person name="Davidsen T.M."/>
            <person name="Wayne K.J."/>
            <person name="Tettelin H."/>
            <person name="Glass J.I."/>
            <person name="Rusch D."/>
            <person name="Podicherti R."/>
            <person name="Tsui H.-C.T."/>
            <person name="Winkler M.E."/>
        </authorList>
    </citation>
    <scope>NUCLEOTIDE SEQUENCE</scope>
</reference>
<proteinExistence type="predicted"/>
<evidence type="ECO:0000313" key="2">
    <source>
        <dbReference type="EMBL" id="SVB08069.1"/>
    </source>
</evidence>
<gene>
    <name evidence="2" type="ORF">METZ01_LOCUS160923</name>
</gene>
<evidence type="ECO:0000256" key="1">
    <source>
        <dbReference type="SAM" id="MobiDB-lite"/>
    </source>
</evidence>